<dbReference type="InterPro" id="IPR011051">
    <property type="entry name" value="RmlC_Cupin_sf"/>
</dbReference>
<dbReference type="EMBL" id="KV744907">
    <property type="protein sequence ID" value="OCK81824.1"/>
    <property type="molecule type" value="Genomic_DNA"/>
</dbReference>
<dbReference type="Pfam" id="PF07883">
    <property type="entry name" value="Cupin_2"/>
    <property type="match status" value="1"/>
</dbReference>
<organism evidence="3 4">
    <name type="scientific">Lepidopterella palustris CBS 459.81</name>
    <dbReference type="NCBI Taxonomy" id="1314670"/>
    <lineage>
        <taxon>Eukaryota</taxon>
        <taxon>Fungi</taxon>
        <taxon>Dikarya</taxon>
        <taxon>Ascomycota</taxon>
        <taxon>Pezizomycotina</taxon>
        <taxon>Dothideomycetes</taxon>
        <taxon>Pleosporomycetidae</taxon>
        <taxon>Mytilinidiales</taxon>
        <taxon>Argynnaceae</taxon>
        <taxon>Lepidopterella</taxon>
    </lineage>
</organism>
<protein>
    <recommendedName>
        <fullName evidence="2">Cupin type-2 domain-containing protein</fullName>
    </recommendedName>
</protein>
<dbReference type="InterPro" id="IPR051610">
    <property type="entry name" value="GPI/OXD"/>
</dbReference>
<accession>A0A8E2JGK4</accession>
<dbReference type="PANTHER" id="PTHR35848">
    <property type="entry name" value="OXALATE-BINDING PROTEIN"/>
    <property type="match status" value="1"/>
</dbReference>
<name>A0A8E2JGK4_9PEZI</name>
<reference evidence="3 4" key="1">
    <citation type="journal article" date="2016" name="Nat. Commun.">
        <title>Ectomycorrhizal ecology is imprinted in the genome of the dominant symbiotic fungus Cenococcum geophilum.</title>
        <authorList>
            <consortium name="DOE Joint Genome Institute"/>
            <person name="Peter M."/>
            <person name="Kohler A."/>
            <person name="Ohm R.A."/>
            <person name="Kuo A."/>
            <person name="Krutzmann J."/>
            <person name="Morin E."/>
            <person name="Arend M."/>
            <person name="Barry K.W."/>
            <person name="Binder M."/>
            <person name="Choi C."/>
            <person name="Clum A."/>
            <person name="Copeland A."/>
            <person name="Grisel N."/>
            <person name="Haridas S."/>
            <person name="Kipfer T."/>
            <person name="LaButti K."/>
            <person name="Lindquist E."/>
            <person name="Lipzen A."/>
            <person name="Maire R."/>
            <person name="Meier B."/>
            <person name="Mihaltcheva S."/>
            <person name="Molinier V."/>
            <person name="Murat C."/>
            <person name="Poggeler S."/>
            <person name="Quandt C.A."/>
            <person name="Sperisen C."/>
            <person name="Tritt A."/>
            <person name="Tisserant E."/>
            <person name="Crous P.W."/>
            <person name="Henrissat B."/>
            <person name="Nehls U."/>
            <person name="Egli S."/>
            <person name="Spatafora J.W."/>
            <person name="Grigoriev I.V."/>
            <person name="Martin F.M."/>
        </authorList>
    </citation>
    <scope>NUCLEOTIDE SEQUENCE [LARGE SCALE GENOMIC DNA]</scope>
    <source>
        <strain evidence="3 4">CBS 459.81</strain>
    </source>
</reference>
<dbReference type="PANTHER" id="PTHR35848:SF6">
    <property type="entry name" value="CUPIN TYPE-2 DOMAIN-CONTAINING PROTEIN"/>
    <property type="match status" value="1"/>
</dbReference>
<dbReference type="SUPFAM" id="SSF51182">
    <property type="entry name" value="RmlC-like cupins"/>
    <property type="match status" value="1"/>
</dbReference>
<gene>
    <name evidence="3" type="ORF">K432DRAFT_325449</name>
</gene>
<dbReference type="GO" id="GO:0046872">
    <property type="term" value="F:metal ion binding"/>
    <property type="evidence" value="ECO:0007669"/>
    <property type="project" value="UniProtKB-KW"/>
</dbReference>
<dbReference type="Proteomes" id="UP000250266">
    <property type="component" value="Unassembled WGS sequence"/>
</dbReference>
<evidence type="ECO:0000313" key="3">
    <source>
        <dbReference type="EMBL" id="OCK81824.1"/>
    </source>
</evidence>
<evidence type="ECO:0000259" key="2">
    <source>
        <dbReference type="Pfam" id="PF07883"/>
    </source>
</evidence>
<dbReference type="OrthoDB" id="4540633at2759"/>
<evidence type="ECO:0000313" key="4">
    <source>
        <dbReference type="Proteomes" id="UP000250266"/>
    </source>
</evidence>
<feature type="domain" description="Cupin type-2" evidence="2">
    <location>
        <begin position="2"/>
        <end position="70"/>
    </location>
</feature>
<dbReference type="Gene3D" id="2.60.120.10">
    <property type="entry name" value="Jelly Rolls"/>
    <property type="match status" value="2"/>
</dbReference>
<keyword evidence="4" id="KW-1185">Reference proteome</keyword>
<dbReference type="InterPro" id="IPR013096">
    <property type="entry name" value="Cupin_2"/>
</dbReference>
<proteinExistence type="predicted"/>
<sequence length="232" mass="25819">MHVELGCRQKGVHSHTITEIYVILKGHCEGYDGNGDLHHAGPMDCIYIPVGVPHAVRNSGTEELELLWIHDGVEKKGLSTYYYSEEETPKVGGVQVVKFADVEPDWSSPKASQAPYLHWLVSFVAGGKKEYVNFNPRNAIINSNIAMGLLCIYPGNKQLPHALPGTQCYVVMKGEGLLTEKGKKGGRMQALTGAWVKGGVVHAIRNLGTEPLWVMWMHERLIKREAIKYEEE</sequence>
<evidence type="ECO:0000256" key="1">
    <source>
        <dbReference type="ARBA" id="ARBA00022723"/>
    </source>
</evidence>
<dbReference type="AlphaFoldDB" id="A0A8E2JGK4"/>
<dbReference type="InterPro" id="IPR014710">
    <property type="entry name" value="RmlC-like_jellyroll"/>
</dbReference>
<keyword evidence="1" id="KW-0479">Metal-binding</keyword>